<dbReference type="NCBIfam" id="TIGR02968">
    <property type="entry name" value="succ_dehyd_anc"/>
    <property type="match status" value="1"/>
</dbReference>
<keyword evidence="10 16" id="KW-0812">Transmembrane</keyword>
<dbReference type="AlphaFoldDB" id="A0A397QET7"/>
<dbReference type="Pfam" id="PF01127">
    <property type="entry name" value="Sdh_cyt"/>
    <property type="match status" value="1"/>
</dbReference>
<dbReference type="UniPathway" id="UPA00223"/>
<evidence type="ECO:0000256" key="6">
    <source>
        <dbReference type="ARBA" id="ARBA00019425"/>
    </source>
</evidence>
<keyword evidence="14" id="KW-0408">Iron</keyword>
<comment type="subunit">
    <text evidence="5">Part of an enzyme complex containing four subunits: a flavoprotein, an iron-sulfur protein, plus two membrane-anchoring proteins, SdhC and SdhD.</text>
</comment>
<evidence type="ECO:0000256" key="15">
    <source>
        <dbReference type="ARBA" id="ARBA00023136"/>
    </source>
</evidence>
<proteinExistence type="predicted"/>
<dbReference type="Proteomes" id="UP000266273">
    <property type="component" value="Unassembled WGS sequence"/>
</dbReference>
<dbReference type="InterPro" id="IPR000701">
    <property type="entry name" value="SuccDH_FuR_B_TM-su"/>
</dbReference>
<dbReference type="OrthoDB" id="9809280at2"/>
<keyword evidence="9" id="KW-0349">Heme</keyword>
<keyword evidence="8" id="KW-0816">Tricarboxylic acid cycle</keyword>
<dbReference type="RefSeq" id="WP_119061564.1">
    <property type="nucleotide sequence ID" value="NZ_QXDF01000001.1"/>
</dbReference>
<dbReference type="GO" id="GO:0016020">
    <property type="term" value="C:membrane"/>
    <property type="evidence" value="ECO:0007669"/>
    <property type="project" value="UniProtKB-SubCell"/>
</dbReference>
<evidence type="ECO:0000256" key="11">
    <source>
        <dbReference type="ARBA" id="ARBA00022723"/>
    </source>
</evidence>
<evidence type="ECO:0000313" key="17">
    <source>
        <dbReference type="EMBL" id="RIA56801.1"/>
    </source>
</evidence>
<evidence type="ECO:0000256" key="2">
    <source>
        <dbReference type="ARBA" id="ARBA00004050"/>
    </source>
</evidence>
<protein>
    <recommendedName>
        <fullName evidence="6">Succinate dehydrogenase hydrophobic membrane anchor subunit</fullName>
    </recommendedName>
</protein>
<evidence type="ECO:0000256" key="12">
    <source>
        <dbReference type="ARBA" id="ARBA00022982"/>
    </source>
</evidence>
<dbReference type="EMBL" id="QXDF01000001">
    <property type="protein sequence ID" value="RIA56801.1"/>
    <property type="molecule type" value="Genomic_DNA"/>
</dbReference>
<evidence type="ECO:0000313" key="18">
    <source>
        <dbReference type="Proteomes" id="UP000266273"/>
    </source>
</evidence>
<evidence type="ECO:0000256" key="10">
    <source>
        <dbReference type="ARBA" id="ARBA00022692"/>
    </source>
</evidence>
<evidence type="ECO:0000256" key="1">
    <source>
        <dbReference type="ARBA" id="ARBA00001971"/>
    </source>
</evidence>
<evidence type="ECO:0000256" key="3">
    <source>
        <dbReference type="ARBA" id="ARBA00004141"/>
    </source>
</evidence>
<dbReference type="SUPFAM" id="SSF81343">
    <property type="entry name" value="Fumarate reductase respiratory complex transmembrane subunits"/>
    <property type="match status" value="1"/>
</dbReference>
<evidence type="ECO:0000256" key="4">
    <source>
        <dbReference type="ARBA" id="ARBA00005163"/>
    </source>
</evidence>
<evidence type="ECO:0000256" key="14">
    <source>
        <dbReference type="ARBA" id="ARBA00023004"/>
    </source>
</evidence>
<evidence type="ECO:0000256" key="8">
    <source>
        <dbReference type="ARBA" id="ARBA00022532"/>
    </source>
</evidence>
<dbReference type="GO" id="GO:0020037">
    <property type="term" value="F:heme binding"/>
    <property type="evidence" value="ECO:0007669"/>
    <property type="project" value="InterPro"/>
</dbReference>
<feature type="transmembrane region" description="Helical" evidence="16">
    <location>
        <begin position="57"/>
        <end position="78"/>
    </location>
</feature>
<comment type="cofactor">
    <cofactor evidence="1">
        <name>heme</name>
        <dbReference type="ChEBI" id="CHEBI:30413"/>
    </cofactor>
</comment>
<feature type="transmembrane region" description="Helical" evidence="16">
    <location>
        <begin position="24"/>
        <end position="45"/>
    </location>
</feature>
<gene>
    <name evidence="17" type="ORF">BXY53_1911</name>
</gene>
<keyword evidence="13 16" id="KW-1133">Transmembrane helix</keyword>
<keyword evidence="11" id="KW-0479">Metal-binding</keyword>
<evidence type="ECO:0000256" key="5">
    <source>
        <dbReference type="ARBA" id="ARBA00011558"/>
    </source>
</evidence>
<comment type="function">
    <text evidence="2">Membrane-anchoring subunit of succinate dehydrogenase (SDH).</text>
</comment>
<comment type="subcellular location">
    <subcellularLocation>
        <location evidence="3">Membrane</location>
        <topology evidence="3">Multi-pass membrane protein</topology>
    </subcellularLocation>
</comment>
<evidence type="ECO:0000256" key="16">
    <source>
        <dbReference type="SAM" id="Phobius"/>
    </source>
</evidence>
<keyword evidence="7" id="KW-0813">Transport</keyword>
<dbReference type="CDD" id="cd03495">
    <property type="entry name" value="SQR_TypeC_SdhD_like"/>
    <property type="match status" value="1"/>
</dbReference>
<name>A0A397QET7_9HYPH</name>
<dbReference type="GO" id="GO:0006099">
    <property type="term" value="P:tricarboxylic acid cycle"/>
    <property type="evidence" value="ECO:0007669"/>
    <property type="project" value="UniProtKB-UniPathway"/>
</dbReference>
<dbReference type="GO" id="GO:0046872">
    <property type="term" value="F:metal ion binding"/>
    <property type="evidence" value="ECO:0007669"/>
    <property type="project" value="UniProtKB-KW"/>
</dbReference>
<keyword evidence="15 16" id="KW-0472">Membrane</keyword>
<dbReference type="Gene3D" id="1.20.1300.10">
    <property type="entry name" value="Fumarate reductase/succinate dehydrogenase, transmembrane subunit"/>
    <property type="match status" value="1"/>
</dbReference>
<evidence type="ECO:0000256" key="7">
    <source>
        <dbReference type="ARBA" id="ARBA00022448"/>
    </source>
</evidence>
<comment type="caution">
    <text evidence="17">The sequence shown here is derived from an EMBL/GenBank/DDBJ whole genome shotgun (WGS) entry which is preliminary data.</text>
</comment>
<keyword evidence="18" id="KW-1185">Reference proteome</keyword>
<keyword evidence="12" id="KW-0249">Electron transport</keyword>
<accession>A0A397QET7</accession>
<evidence type="ECO:0000256" key="9">
    <source>
        <dbReference type="ARBA" id="ARBA00022617"/>
    </source>
</evidence>
<reference evidence="17 18" key="1">
    <citation type="submission" date="2018-08" db="EMBL/GenBank/DDBJ databases">
        <title>Genomic Encyclopedia of Archaeal and Bacterial Type Strains, Phase II (KMG-II): from individual species to whole genera.</title>
        <authorList>
            <person name="Goeker M."/>
        </authorList>
    </citation>
    <scope>NUCLEOTIDE SEQUENCE [LARGE SCALE GENOMIC DNA]</scope>
    <source>
        <strain evidence="17 18">DSM 5002</strain>
    </source>
</reference>
<dbReference type="InterPro" id="IPR034804">
    <property type="entry name" value="SQR/QFR_C/D"/>
</dbReference>
<evidence type="ECO:0000256" key="13">
    <source>
        <dbReference type="ARBA" id="ARBA00022989"/>
    </source>
</evidence>
<feature type="transmembrane region" description="Helical" evidence="16">
    <location>
        <begin position="98"/>
        <end position="120"/>
    </location>
</feature>
<organism evidence="17 18">
    <name type="scientific">Dichotomicrobium thermohalophilum</name>
    <dbReference type="NCBI Taxonomy" id="933063"/>
    <lineage>
        <taxon>Bacteria</taxon>
        <taxon>Pseudomonadati</taxon>
        <taxon>Pseudomonadota</taxon>
        <taxon>Alphaproteobacteria</taxon>
        <taxon>Hyphomicrobiales</taxon>
        <taxon>Hyphomicrobiaceae</taxon>
        <taxon>Dichotomicrobium</taxon>
    </lineage>
</organism>
<sequence length="126" mass="13485">MSLRTPLARARGLGSAHDGTSHFWWQRLTGAANLIALIFFVYTVFSLAGASHAEVQAYFDAPLAGALMLLLIVSVSYHMYLGMQTIIEDYVHSSGSRVVALALNALFSVFIALASVLAVLKLSLGA</sequence>
<comment type="pathway">
    <text evidence="4">Carbohydrate metabolism; tricarboxylic acid cycle.</text>
</comment>
<dbReference type="InterPro" id="IPR014312">
    <property type="entry name" value="Succ_DH_anchor"/>
</dbReference>